<dbReference type="VEuPathDB" id="AmoebaDB:NF0005850"/>
<evidence type="ECO:0000256" key="4">
    <source>
        <dbReference type="ARBA" id="ARBA00022737"/>
    </source>
</evidence>
<keyword evidence="4" id="KW-0677">Repeat</keyword>
<keyword evidence="2" id="KW-0963">Cytoplasm</keyword>
<comment type="subcellular location">
    <subcellularLocation>
        <location evidence="1">Cytoplasm</location>
        <location evidence="1">Cytoskeleton</location>
        <location evidence="1">Flagellum axoneme</location>
    </subcellularLocation>
    <subcellularLocation>
        <location evidence="9">Dynein axonemal particle</location>
    </subcellularLocation>
</comment>
<dbReference type="RefSeq" id="XP_044569242.1">
    <property type="nucleotide sequence ID" value="XM_044707677.1"/>
</dbReference>
<feature type="coiled-coil region" evidence="13">
    <location>
        <begin position="257"/>
        <end position="284"/>
    </location>
</feature>
<evidence type="ECO:0000256" key="8">
    <source>
        <dbReference type="ARBA" id="ARBA00023273"/>
    </source>
</evidence>
<dbReference type="PROSITE" id="PS50294">
    <property type="entry name" value="WD_REPEATS_REGION"/>
    <property type="match status" value="1"/>
</dbReference>
<feature type="region of interest" description="Disordered" evidence="14">
    <location>
        <begin position="425"/>
        <end position="466"/>
    </location>
</feature>
<keyword evidence="7" id="KW-0206">Cytoskeleton</keyword>
<feature type="compositionally biased region" description="Low complexity" evidence="14">
    <location>
        <begin position="10"/>
        <end position="30"/>
    </location>
</feature>
<dbReference type="EMBL" id="VFQX01000002">
    <property type="protein sequence ID" value="KAF0984529.1"/>
    <property type="molecule type" value="Genomic_DNA"/>
</dbReference>
<keyword evidence="13" id="KW-0175">Coiled coil</keyword>
<dbReference type="GO" id="GO:0003341">
    <property type="term" value="P:cilium movement"/>
    <property type="evidence" value="ECO:0007669"/>
    <property type="project" value="TreeGrafter"/>
</dbReference>
<proteinExistence type="predicted"/>
<feature type="region of interest" description="Disordered" evidence="14">
    <location>
        <begin position="88"/>
        <end position="175"/>
    </location>
</feature>
<dbReference type="InterPro" id="IPR050687">
    <property type="entry name" value="Dynein_IC"/>
</dbReference>
<feature type="region of interest" description="Disordered" evidence="14">
    <location>
        <begin position="328"/>
        <end position="368"/>
    </location>
</feature>
<evidence type="ECO:0000256" key="6">
    <source>
        <dbReference type="ARBA" id="ARBA00023069"/>
    </source>
</evidence>
<dbReference type="Proteomes" id="UP000444721">
    <property type="component" value="Unassembled WGS sequence"/>
</dbReference>
<keyword evidence="16" id="KW-1185">Reference proteome</keyword>
<dbReference type="InterPro" id="IPR036322">
    <property type="entry name" value="WD40_repeat_dom_sf"/>
</dbReference>
<dbReference type="Gene3D" id="2.130.10.10">
    <property type="entry name" value="YVTN repeat-like/Quinoprotein amine dehydrogenase"/>
    <property type="match status" value="2"/>
</dbReference>
<dbReference type="PANTHER" id="PTHR12442:SF12">
    <property type="entry name" value="DYNEIN AXONEMAL INTERMEDIATE CHAIN 4"/>
    <property type="match status" value="1"/>
</dbReference>
<keyword evidence="8" id="KW-0966">Cell projection</keyword>
<dbReference type="SMART" id="SM00320">
    <property type="entry name" value="WD40"/>
    <property type="match status" value="4"/>
</dbReference>
<evidence type="ECO:0000256" key="1">
    <source>
        <dbReference type="ARBA" id="ARBA00004611"/>
    </source>
</evidence>
<sequence>MSTRDRITEPPSSSRTSSSTTSNRRAPTSSHHGAPMISGSVTSRKGSKHRKSESSKKGFGKKNGGTSVSVQGLKKRFQSLLIKTKESFDAVDPITKQVRNPSALFSSQTSTDPTSSYQSGNISPSSASESMSDFDRVSSYSFGREHQGSTSQTGSSSPSVVSDDDESVGFGAADDAFSTTGSVEMSVSVLNQELDLPTNEFKRLSESQPTQSESMDIPPKQLELLQEIDFTVTLTETETFFLFDKYDESVKVDDPKIEEIRERNRVYKELIKNKENNKDNYVEKHVQTMGKFYKNKRTNTSKTEYENVDVQVSAFQIFDDYQDIREREEREKEEREIMTSLSNKHDEEEEEEGDLEDDGADDSSIGSGPRLANITRAVNAYQELVISRALVQNLYHNKQRKYIYIEDEKTETVQEVPPISVPQKQVKEEEVLETPRSIDIENDEPEALEMKEDQKEKKRTEEYEHENVTDIDVEEDTNSAKPSGVLTSLWEYNCNSVVNYNVNSMTWNKKNNDILAAAYSSEDISDMQQGNGFILCWSVKNPANPERILKVPHAGVNSVNFSETNASILAAGFEDGTVAIYDIRRKESTPVMETIKSHTGTVWDLKWVNRGKDAGERLHSVGVDGRVNSWTIKKGLEASEIMRLKRIGRSTETGGDAMISRESGGMSIDFSPIDNNIYLVGTEDGSIFKCSTSYNDHPLETYLDHTGPVYSVRWNPYVNDVFISCSADWTVKIWNQDSLSPIFTIESYSEKNDQRSYSVTDVAWSKYCSTMFATSSIVGDLEVWDLCYSTVRPKYSKSKPGMKLTCTLFAEDVPIVLVGDSQGSIEVLRTEGASNSQETSLEKLLQ</sequence>
<dbReference type="PROSITE" id="PS50082">
    <property type="entry name" value="WD_REPEATS_2"/>
    <property type="match status" value="1"/>
</dbReference>
<evidence type="ECO:0000256" key="7">
    <source>
        <dbReference type="ARBA" id="ARBA00023212"/>
    </source>
</evidence>
<dbReference type="VEuPathDB" id="AmoebaDB:NfTy_001080"/>
<evidence type="ECO:0000313" key="15">
    <source>
        <dbReference type="EMBL" id="KAF0984529.1"/>
    </source>
</evidence>
<dbReference type="GO" id="GO:0120293">
    <property type="term" value="C:dynein axonemal particle"/>
    <property type="evidence" value="ECO:0007669"/>
    <property type="project" value="UniProtKB-SubCell"/>
</dbReference>
<dbReference type="OrthoDB" id="10259804at2759"/>
<feature type="region of interest" description="Disordered" evidence="14">
    <location>
        <begin position="1"/>
        <end position="72"/>
    </location>
</feature>
<evidence type="ECO:0000256" key="2">
    <source>
        <dbReference type="ARBA" id="ARBA00022490"/>
    </source>
</evidence>
<evidence type="ECO:0000256" key="14">
    <source>
        <dbReference type="SAM" id="MobiDB-lite"/>
    </source>
</evidence>
<dbReference type="InterPro" id="IPR001680">
    <property type="entry name" value="WD40_rpt"/>
</dbReference>
<feature type="compositionally biased region" description="Acidic residues" evidence="14">
    <location>
        <begin position="347"/>
        <end position="361"/>
    </location>
</feature>
<dbReference type="AlphaFoldDB" id="A0A6A5CGV1"/>
<feature type="compositionally biased region" description="Polar residues" evidence="14">
    <location>
        <begin position="97"/>
        <end position="131"/>
    </location>
</feature>
<feature type="compositionally biased region" description="Low complexity" evidence="14">
    <location>
        <begin position="148"/>
        <end position="161"/>
    </location>
</feature>
<dbReference type="GO" id="GO:0045503">
    <property type="term" value="F:dynein light chain binding"/>
    <property type="evidence" value="ECO:0007669"/>
    <property type="project" value="TreeGrafter"/>
</dbReference>
<evidence type="ECO:0000256" key="3">
    <source>
        <dbReference type="ARBA" id="ARBA00022574"/>
    </source>
</evidence>
<keyword evidence="5" id="KW-0282">Flagellum</keyword>
<name>A0A6A5CGV1_NAEFO</name>
<feature type="compositionally biased region" description="Basic and acidic residues" evidence="14">
    <location>
        <begin position="328"/>
        <end position="337"/>
    </location>
</feature>
<dbReference type="PANTHER" id="PTHR12442">
    <property type="entry name" value="DYNEIN INTERMEDIATE CHAIN"/>
    <property type="match status" value="1"/>
</dbReference>
<feature type="repeat" description="WD" evidence="12">
    <location>
        <begin position="702"/>
        <end position="744"/>
    </location>
</feature>
<evidence type="ECO:0000256" key="12">
    <source>
        <dbReference type="PROSITE-ProRule" id="PRU00221"/>
    </source>
</evidence>
<evidence type="ECO:0000256" key="9">
    <source>
        <dbReference type="ARBA" id="ARBA00024190"/>
    </source>
</evidence>
<gene>
    <name evidence="15" type="ORF">FDP41_000428</name>
</gene>
<dbReference type="SUPFAM" id="SSF50978">
    <property type="entry name" value="WD40 repeat-like"/>
    <property type="match status" value="1"/>
</dbReference>
<dbReference type="GO" id="GO:0045504">
    <property type="term" value="F:dynein heavy chain binding"/>
    <property type="evidence" value="ECO:0007669"/>
    <property type="project" value="TreeGrafter"/>
</dbReference>
<dbReference type="Pfam" id="PF00400">
    <property type="entry name" value="WD40"/>
    <property type="match status" value="2"/>
</dbReference>
<feature type="compositionally biased region" description="Basic and acidic residues" evidence="14">
    <location>
        <begin position="448"/>
        <end position="466"/>
    </location>
</feature>
<keyword evidence="6" id="KW-0969">Cilium</keyword>
<evidence type="ECO:0000256" key="5">
    <source>
        <dbReference type="ARBA" id="ARBA00022846"/>
    </source>
</evidence>
<keyword evidence="3 12" id="KW-0853">WD repeat</keyword>
<evidence type="ECO:0000313" key="16">
    <source>
        <dbReference type="Proteomes" id="UP000444721"/>
    </source>
</evidence>
<dbReference type="GeneID" id="68107646"/>
<organism evidence="15 16">
    <name type="scientific">Naegleria fowleri</name>
    <name type="common">Brain eating amoeba</name>
    <dbReference type="NCBI Taxonomy" id="5763"/>
    <lineage>
        <taxon>Eukaryota</taxon>
        <taxon>Discoba</taxon>
        <taxon>Heterolobosea</taxon>
        <taxon>Tetramitia</taxon>
        <taxon>Eutetramitia</taxon>
        <taxon>Vahlkampfiidae</taxon>
        <taxon>Naegleria</taxon>
    </lineage>
</organism>
<dbReference type="InterPro" id="IPR015943">
    <property type="entry name" value="WD40/YVTN_repeat-like_dom_sf"/>
</dbReference>
<evidence type="ECO:0000256" key="11">
    <source>
        <dbReference type="ARBA" id="ARBA00041557"/>
    </source>
</evidence>
<accession>A0A6A5CGV1</accession>
<evidence type="ECO:0000256" key="10">
    <source>
        <dbReference type="ARBA" id="ARBA00040002"/>
    </source>
</evidence>
<dbReference type="VEuPathDB" id="AmoebaDB:FDP41_000428"/>
<comment type="caution">
    <text evidence="15">The sequence shown here is derived from an EMBL/GenBank/DDBJ whole genome shotgun (WGS) entry which is preliminary data.</text>
</comment>
<dbReference type="GO" id="GO:0005858">
    <property type="term" value="C:axonemal dynein complex"/>
    <property type="evidence" value="ECO:0007669"/>
    <property type="project" value="TreeGrafter"/>
</dbReference>
<evidence type="ECO:0000256" key="13">
    <source>
        <dbReference type="SAM" id="Coils"/>
    </source>
</evidence>
<reference evidence="15 16" key="1">
    <citation type="journal article" date="2019" name="Sci. Rep.">
        <title>Nanopore sequencing improves the draft genome of the human pathogenic amoeba Naegleria fowleri.</title>
        <authorList>
            <person name="Liechti N."/>
            <person name="Schurch N."/>
            <person name="Bruggmann R."/>
            <person name="Wittwer M."/>
        </authorList>
    </citation>
    <scope>NUCLEOTIDE SEQUENCE [LARGE SCALE GENOMIC DNA]</scope>
    <source>
        <strain evidence="15 16">ATCC 30894</strain>
    </source>
</reference>
<protein>
    <recommendedName>
        <fullName evidence="10">Dynein axonemal intermediate chain 4</fullName>
    </recommendedName>
    <alternativeName>
        <fullName evidence="11">WD repeat-containing protein 78</fullName>
    </alternativeName>
</protein>
<dbReference type="OMA" id="YCSTMFA"/>